<dbReference type="PRINTS" id="PR01036">
    <property type="entry name" value="TCRTETB"/>
</dbReference>
<evidence type="ECO:0000259" key="8">
    <source>
        <dbReference type="PROSITE" id="PS50850"/>
    </source>
</evidence>
<dbReference type="EMBL" id="CP001802">
    <property type="protein sequence ID" value="ACY23804.1"/>
    <property type="molecule type" value="Genomic_DNA"/>
</dbReference>
<dbReference type="HOGENOM" id="CLU_000960_28_2_11"/>
<sequence>MVLTSSRPTRAVSLFVAVFVLQFLVAVDMSLVNIALPAMADDLGFTATGLQWVVNAYLLCFAGFMLLGGRRGDWFGRRRVIVVGLIVFAAASVVGGLAAVPWVLVAARAVQGVAAALLAPAALALVTISDDTRRKKAMGLWAAAGAAGGAVGVVASGLLTQWWDWRAVMFVNVPIIVVGLAATWRGVAGHDEHDRSRLDVLGGVLITASVTALVFAVTSTDIHGWTSARTLIALAAATVLCAWFVPTERRAPHPLMPPRLPAPRSILGANVFGFMLAAGQLAAFYFCSLYVQTVWDVEPAIAGVLFLPFCGFVVVGIAVSGKLVARFGPRNTIAGLGVLGALGLAVFARMPADFDFWLGILLPSAITATGIGGSMVLLGVAGTAGVDARDAGAASGVLNSSRQLGGTFGLAVLVTIAAHATLPRDGYQLGLAVGAVFLLVGSVAAWLILPRSTEDADVAEAVTTAGI</sequence>
<evidence type="ECO:0000256" key="4">
    <source>
        <dbReference type="ARBA" id="ARBA00022692"/>
    </source>
</evidence>
<evidence type="ECO:0000256" key="5">
    <source>
        <dbReference type="ARBA" id="ARBA00022989"/>
    </source>
</evidence>
<keyword evidence="2" id="KW-0813">Transport</keyword>
<dbReference type="GO" id="GO:0022857">
    <property type="term" value="F:transmembrane transporter activity"/>
    <property type="evidence" value="ECO:0007669"/>
    <property type="project" value="InterPro"/>
</dbReference>
<evidence type="ECO:0000256" key="2">
    <source>
        <dbReference type="ARBA" id="ARBA00022448"/>
    </source>
</evidence>
<accession>D0L856</accession>
<keyword evidence="5 7" id="KW-1133">Transmembrane helix</keyword>
<feature type="transmembrane region" description="Helical" evidence="7">
    <location>
        <begin position="266"/>
        <end position="291"/>
    </location>
</feature>
<dbReference type="PANTHER" id="PTHR42718:SF46">
    <property type="entry name" value="BLR6921 PROTEIN"/>
    <property type="match status" value="1"/>
</dbReference>
<evidence type="ECO:0000256" key="7">
    <source>
        <dbReference type="SAM" id="Phobius"/>
    </source>
</evidence>
<proteinExistence type="predicted"/>
<evidence type="ECO:0000256" key="6">
    <source>
        <dbReference type="ARBA" id="ARBA00023136"/>
    </source>
</evidence>
<feature type="transmembrane region" description="Helical" evidence="7">
    <location>
        <begin position="169"/>
        <end position="188"/>
    </location>
</feature>
<feature type="transmembrane region" description="Helical" evidence="7">
    <location>
        <begin position="297"/>
        <end position="319"/>
    </location>
</feature>
<dbReference type="SUPFAM" id="SSF103473">
    <property type="entry name" value="MFS general substrate transporter"/>
    <property type="match status" value="1"/>
</dbReference>
<organism evidence="9 10">
    <name type="scientific">Gordonia bronchialis (strain ATCC 25592 / DSM 43247 / BCRC 13721 / JCM 3198 / KCTC 3076 / NBRC 16047 / NCTC 10667)</name>
    <name type="common">Rhodococcus bronchialis</name>
    <dbReference type="NCBI Taxonomy" id="526226"/>
    <lineage>
        <taxon>Bacteria</taxon>
        <taxon>Bacillati</taxon>
        <taxon>Actinomycetota</taxon>
        <taxon>Actinomycetes</taxon>
        <taxon>Mycobacteriales</taxon>
        <taxon>Gordoniaceae</taxon>
        <taxon>Gordonia</taxon>
    </lineage>
</organism>
<evidence type="ECO:0000313" key="10">
    <source>
        <dbReference type="Proteomes" id="UP000001219"/>
    </source>
</evidence>
<dbReference type="Gene3D" id="1.20.1720.10">
    <property type="entry name" value="Multidrug resistance protein D"/>
    <property type="match status" value="1"/>
</dbReference>
<feature type="transmembrane region" description="Helical" evidence="7">
    <location>
        <begin position="356"/>
        <end position="383"/>
    </location>
</feature>
<feature type="transmembrane region" description="Helical" evidence="7">
    <location>
        <begin position="331"/>
        <end position="350"/>
    </location>
</feature>
<keyword evidence="3" id="KW-1003">Cell membrane</keyword>
<reference evidence="10" key="1">
    <citation type="submission" date="2009-10" db="EMBL/GenBank/DDBJ databases">
        <title>The complete chromosome of Gordonia bronchialis DSM 43247.</title>
        <authorList>
            <consortium name="US DOE Joint Genome Institute (JGI-PGF)"/>
            <person name="Lucas S."/>
            <person name="Copeland A."/>
            <person name="Lapidus A."/>
            <person name="Glavina del Rio T."/>
            <person name="Dalin E."/>
            <person name="Tice H."/>
            <person name="Bruce D."/>
            <person name="Goodwin L."/>
            <person name="Pitluck S."/>
            <person name="Kyrpides N."/>
            <person name="Mavromatis K."/>
            <person name="Ivanova N."/>
            <person name="Ovchinnikova G."/>
            <person name="Saunders E."/>
            <person name="Brettin T."/>
            <person name="Detter J.C."/>
            <person name="Han C."/>
            <person name="Larimer F."/>
            <person name="Land M."/>
            <person name="Hauser L."/>
            <person name="Markowitz V."/>
            <person name="Cheng J.-F."/>
            <person name="Hugenholtz P."/>
            <person name="Woyke T."/>
            <person name="Wu D."/>
            <person name="Jando M."/>
            <person name="Schneider S."/>
            <person name="Goeker M."/>
            <person name="Klenk H.-P."/>
            <person name="Eisen J.A."/>
        </authorList>
    </citation>
    <scope>NUCLEOTIDE SEQUENCE [LARGE SCALE GENOMIC DNA]</scope>
    <source>
        <strain evidence="10">ATCC 25592 / DSM 43247 / BCRC 13721 / JCM 3198 / KCTC 3076 / NBRC 16047 / NCTC 10667</strain>
    </source>
</reference>
<dbReference type="PROSITE" id="PS50850">
    <property type="entry name" value="MFS"/>
    <property type="match status" value="1"/>
</dbReference>
<dbReference type="KEGG" id="gbr:Gbro_4680"/>
<feature type="transmembrane region" description="Helical" evidence="7">
    <location>
        <begin position="224"/>
        <end position="245"/>
    </location>
</feature>
<dbReference type="GO" id="GO:0005886">
    <property type="term" value="C:plasma membrane"/>
    <property type="evidence" value="ECO:0007669"/>
    <property type="project" value="UniProtKB-SubCell"/>
</dbReference>
<dbReference type="InterPro" id="IPR011701">
    <property type="entry name" value="MFS"/>
</dbReference>
<feature type="transmembrane region" description="Helical" evidence="7">
    <location>
        <begin position="50"/>
        <end position="68"/>
    </location>
</feature>
<protein>
    <submittedName>
        <fullName evidence="9">Major facilitator superfamily MFS_1</fullName>
    </submittedName>
</protein>
<dbReference type="STRING" id="526226.Gbro_4680"/>
<dbReference type="Proteomes" id="UP000001219">
    <property type="component" value="Chromosome"/>
</dbReference>
<keyword evidence="10" id="KW-1185">Reference proteome</keyword>
<feature type="transmembrane region" description="Helical" evidence="7">
    <location>
        <begin position="428"/>
        <end position="449"/>
    </location>
</feature>
<dbReference type="Gene3D" id="1.20.1250.20">
    <property type="entry name" value="MFS general substrate transporter like domains"/>
    <property type="match status" value="1"/>
</dbReference>
<dbReference type="CDD" id="cd17321">
    <property type="entry name" value="MFS_MMR_MDR_like"/>
    <property type="match status" value="1"/>
</dbReference>
<dbReference type="OrthoDB" id="4508689at2"/>
<evidence type="ECO:0000313" key="9">
    <source>
        <dbReference type="EMBL" id="ACY23804.1"/>
    </source>
</evidence>
<feature type="domain" description="Major facilitator superfamily (MFS) profile" evidence="8">
    <location>
        <begin position="14"/>
        <end position="453"/>
    </location>
</feature>
<dbReference type="eggNOG" id="COG0477">
    <property type="taxonomic scope" value="Bacteria"/>
</dbReference>
<keyword evidence="4 7" id="KW-0812">Transmembrane</keyword>
<dbReference type="RefSeq" id="WP_012836282.1">
    <property type="nucleotide sequence ID" value="NC_013441.1"/>
</dbReference>
<reference evidence="9 10" key="2">
    <citation type="journal article" date="2010" name="Stand. Genomic Sci.">
        <title>Complete genome sequence of Gordonia bronchialis type strain (3410).</title>
        <authorList>
            <person name="Ivanova N."/>
            <person name="Sikorski J."/>
            <person name="Jando M."/>
            <person name="Lapidus A."/>
            <person name="Nolan M."/>
            <person name="Lucas S."/>
            <person name="Del Rio T.G."/>
            <person name="Tice H."/>
            <person name="Copeland A."/>
            <person name="Cheng J.F."/>
            <person name="Chen F."/>
            <person name="Bruce D."/>
            <person name="Goodwin L."/>
            <person name="Pitluck S."/>
            <person name="Mavromatis K."/>
            <person name="Ovchinnikova G."/>
            <person name="Pati A."/>
            <person name="Chen A."/>
            <person name="Palaniappan K."/>
            <person name="Land M."/>
            <person name="Hauser L."/>
            <person name="Chang Y.J."/>
            <person name="Jeffries C.D."/>
            <person name="Chain P."/>
            <person name="Saunders E."/>
            <person name="Han C."/>
            <person name="Detter J.C."/>
            <person name="Brettin T."/>
            <person name="Rohde M."/>
            <person name="Goker M."/>
            <person name="Bristow J."/>
            <person name="Eisen J.A."/>
            <person name="Markowitz V."/>
            <person name="Hugenholtz P."/>
            <person name="Klenk H.P."/>
            <person name="Kyrpides N.C."/>
        </authorList>
    </citation>
    <scope>NUCLEOTIDE SEQUENCE [LARGE SCALE GENOMIC DNA]</scope>
    <source>
        <strain evidence="10">ATCC 25592 / DSM 43247 / BCRC 13721 / JCM 3198 / KCTC 3076 / NBRC 16047 / NCTC 10667</strain>
    </source>
</reference>
<dbReference type="InterPro" id="IPR036259">
    <property type="entry name" value="MFS_trans_sf"/>
</dbReference>
<dbReference type="Pfam" id="PF07690">
    <property type="entry name" value="MFS_1"/>
    <property type="match status" value="1"/>
</dbReference>
<feature type="transmembrane region" description="Helical" evidence="7">
    <location>
        <begin position="140"/>
        <end position="163"/>
    </location>
</feature>
<evidence type="ECO:0000256" key="1">
    <source>
        <dbReference type="ARBA" id="ARBA00004651"/>
    </source>
</evidence>
<comment type="subcellular location">
    <subcellularLocation>
        <location evidence="1">Cell membrane</location>
        <topology evidence="1">Multi-pass membrane protein</topology>
    </subcellularLocation>
</comment>
<name>D0L856_GORB4</name>
<gene>
    <name evidence="9" type="ordered locus">Gbro_4680</name>
</gene>
<dbReference type="PANTHER" id="PTHR42718">
    <property type="entry name" value="MAJOR FACILITATOR SUPERFAMILY MULTIDRUG TRANSPORTER MFSC"/>
    <property type="match status" value="1"/>
</dbReference>
<feature type="transmembrane region" description="Helical" evidence="7">
    <location>
        <begin position="80"/>
        <end position="103"/>
    </location>
</feature>
<dbReference type="InterPro" id="IPR020846">
    <property type="entry name" value="MFS_dom"/>
</dbReference>
<evidence type="ECO:0000256" key="3">
    <source>
        <dbReference type="ARBA" id="ARBA00022475"/>
    </source>
</evidence>
<feature type="transmembrane region" description="Helical" evidence="7">
    <location>
        <begin position="200"/>
        <end position="218"/>
    </location>
</feature>
<keyword evidence="6 7" id="KW-0472">Membrane</keyword>
<dbReference type="AlphaFoldDB" id="D0L856"/>
<feature type="transmembrane region" description="Helical" evidence="7">
    <location>
        <begin position="109"/>
        <end position="128"/>
    </location>
</feature>
<feature type="transmembrane region" description="Helical" evidence="7">
    <location>
        <begin position="404"/>
        <end position="422"/>
    </location>
</feature>